<accession>A0A914HMH6</accession>
<evidence type="ECO:0000256" key="1">
    <source>
        <dbReference type="SAM" id="MobiDB-lite"/>
    </source>
</evidence>
<organism evidence="2 3">
    <name type="scientific">Globodera rostochiensis</name>
    <name type="common">Golden nematode worm</name>
    <name type="synonym">Heterodera rostochiensis</name>
    <dbReference type="NCBI Taxonomy" id="31243"/>
    <lineage>
        <taxon>Eukaryota</taxon>
        <taxon>Metazoa</taxon>
        <taxon>Ecdysozoa</taxon>
        <taxon>Nematoda</taxon>
        <taxon>Chromadorea</taxon>
        <taxon>Rhabditida</taxon>
        <taxon>Tylenchina</taxon>
        <taxon>Tylenchomorpha</taxon>
        <taxon>Tylenchoidea</taxon>
        <taxon>Heteroderidae</taxon>
        <taxon>Heteroderinae</taxon>
        <taxon>Globodera</taxon>
    </lineage>
</organism>
<protein>
    <submittedName>
        <fullName evidence="3">Uncharacterized protein</fullName>
    </submittedName>
</protein>
<evidence type="ECO:0000313" key="3">
    <source>
        <dbReference type="WBParaSite" id="Gr19_v10_g1944.t1"/>
    </source>
</evidence>
<dbReference type="WBParaSite" id="Gr19_v10_g1944.t1">
    <property type="protein sequence ID" value="Gr19_v10_g1944.t1"/>
    <property type="gene ID" value="Gr19_v10_g1944"/>
</dbReference>
<dbReference type="Proteomes" id="UP000887572">
    <property type="component" value="Unplaced"/>
</dbReference>
<proteinExistence type="predicted"/>
<evidence type="ECO:0000313" key="2">
    <source>
        <dbReference type="Proteomes" id="UP000887572"/>
    </source>
</evidence>
<keyword evidence="2" id="KW-1185">Reference proteome</keyword>
<sequence length="145" mass="15385">MAYPPSLPKKTPCSVNCEHWAMSVSATGCSNATSFNANSRKHPPNSDLTPGNRRATNGACTQAAGLQHKAETAVGAAQLCPNCSDFALQACRPHKAQLRPPRVRFLLTFWAFPAFGTTNLSAGRAVPCAWSTECSATDSINGIHL</sequence>
<name>A0A914HMH6_GLORO</name>
<dbReference type="AlphaFoldDB" id="A0A914HMH6"/>
<feature type="region of interest" description="Disordered" evidence="1">
    <location>
        <begin position="35"/>
        <end position="54"/>
    </location>
</feature>
<reference evidence="3" key="1">
    <citation type="submission" date="2022-11" db="UniProtKB">
        <authorList>
            <consortium name="WormBaseParasite"/>
        </authorList>
    </citation>
    <scope>IDENTIFICATION</scope>
</reference>